<evidence type="ECO:0000313" key="4">
    <source>
        <dbReference type="EMBL" id="EWY39026.1"/>
    </source>
</evidence>
<evidence type="ECO:0000256" key="2">
    <source>
        <dbReference type="ARBA" id="ARBA00023315"/>
    </source>
</evidence>
<dbReference type="PATRIC" id="fig|1385369.3.peg.3872"/>
<dbReference type="InterPro" id="IPR016181">
    <property type="entry name" value="Acyl_CoA_acyltransferase"/>
</dbReference>
<dbReference type="InterPro" id="IPR050832">
    <property type="entry name" value="Bact_Acetyltransf"/>
</dbReference>
<dbReference type="Proteomes" id="UP000019486">
    <property type="component" value="Unassembled WGS sequence"/>
</dbReference>
<dbReference type="OrthoDB" id="3389160at2"/>
<keyword evidence="5" id="KW-1185">Reference proteome</keyword>
<dbReference type="SUPFAM" id="SSF55729">
    <property type="entry name" value="Acyl-CoA N-acyltransferases (Nat)"/>
    <property type="match status" value="1"/>
</dbReference>
<reference evidence="4 5" key="1">
    <citation type="submission" date="2013-08" db="EMBL/GenBank/DDBJ databases">
        <title>The genome sequence of Skermanella stibiiresistens.</title>
        <authorList>
            <person name="Zhu W."/>
            <person name="Wang G."/>
        </authorList>
    </citation>
    <scope>NUCLEOTIDE SEQUENCE [LARGE SCALE GENOMIC DNA]</scope>
    <source>
        <strain evidence="4 5">SB22</strain>
    </source>
</reference>
<sequence length="190" mass="19956">MAIEVLDAAGARAAIPELCDVLIECVDGGASVSFMAPLSRDKAAAFWEGVADGVARGERVLIVARAEVIVGTVQMVPAPQENQPHRADIAKLLVRDHARGRGVAASLMAAAETAARTAGRTLLVLDTASGEAGERVYARLGWTAVGKVPGYALFPDGRPCDTTFFYKNLRARDAVDAPDQSIDLTRTAAP</sequence>
<accession>W9H2J8</accession>
<evidence type="ECO:0000313" key="5">
    <source>
        <dbReference type="Proteomes" id="UP000019486"/>
    </source>
</evidence>
<protein>
    <submittedName>
        <fullName evidence="4">N-acetyltransferase</fullName>
    </submittedName>
</protein>
<evidence type="ECO:0000259" key="3">
    <source>
        <dbReference type="PROSITE" id="PS51186"/>
    </source>
</evidence>
<comment type="caution">
    <text evidence="4">The sequence shown here is derived from an EMBL/GenBank/DDBJ whole genome shotgun (WGS) entry which is preliminary data.</text>
</comment>
<evidence type="ECO:0000256" key="1">
    <source>
        <dbReference type="ARBA" id="ARBA00022679"/>
    </source>
</evidence>
<keyword evidence="2" id="KW-0012">Acyltransferase</keyword>
<dbReference type="AlphaFoldDB" id="W9H2J8"/>
<dbReference type="PANTHER" id="PTHR43877:SF1">
    <property type="entry name" value="ACETYLTRANSFERASE"/>
    <property type="match status" value="1"/>
</dbReference>
<name>W9H2J8_9PROT</name>
<keyword evidence="1 4" id="KW-0808">Transferase</keyword>
<feature type="domain" description="N-acetyltransferase" evidence="3">
    <location>
        <begin position="1"/>
        <end position="161"/>
    </location>
</feature>
<dbReference type="EMBL" id="AVFL01000014">
    <property type="protein sequence ID" value="EWY39026.1"/>
    <property type="molecule type" value="Genomic_DNA"/>
</dbReference>
<dbReference type="Gene3D" id="3.40.630.30">
    <property type="match status" value="1"/>
</dbReference>
<dbReference type="InterPro" id="IPR000182">
    <property type="entry name" value="GNAT_dom"/>
</dbReference>
<dbReference type="PANTHER" id="PTHR43877">
    <property type="entry name" value="AMINOALKYLPHOSPHONATE N-ACETYLTRANSFERASE-RELATED-RELATED"/>
    <property type="match status" value="1"/>
</dbReference>
<dbReference type="STRING" id="1385369.N825_08470"/>
<dbReference type="GO" id="GO:0016747">
    <property type="term" value="F:acyltransferase activity, transferring groups other than amino-acyl groups"/>
    <property type="evidence" value="ECO:0007669"/>
    <property type="project" value="InterPro"/>
</dbReference>
<organism evidence="4 5">
    <name type="scientific">Skermanella stibiiresistens SB22</name>
    <dbReference type="NCBI Taxonomy" id="1385369"/>
    <lineage>
        <taxon>Bacteria</taxon>
        <taxon>Pseudomonadati</taxon>
        <taxon>Pseudomonadota</taxon>
        <taxon>Alphaproteobacteria</taxon>
        <taxon>Rhodospirillales</taxon>
        <taxon>Azospirillaceae</taxon>
        <taxon>Skermanella</taxon>
    </lineage>
</organism>
<dbReference type="Pfam" id="PF00583">
    <property type="entry name" value="Acetyltransf_1"/>
    <property type="match status" value="1"/>
</dbReference>
<gene>
    <name evidence="4" type="ORF">N825_08470</name>
</gene>
<proteinExistence type="predicted"/>
<dbReference type="PROSITE" id="PS51186">
    <property type="entry name" value="GNAT"/>
    <property type="match status" value="1"/>
</dbReference>
<dbReference type="CDD" id="cd04301">
    <property type="entry name" value="NAT_SF"/>
    <property type="match status" value="1"/>
</dbReference>